<keyword evidence="12" id="KW-1185">Reference proteome</keyword>
<evidence type="ECO:0000256" key="2">
    <source>
        <dbReference type="ARBA" id="ARBA00022490"/>
    </source>
</evidence>
<comment type="caution">
    <text evidence="11">The sequence shown here is derived from an EMBL/GenBank/DDBJ whole genome shotgun (WGS) entry which is preliminary data.</text>
</comment>
<dbReference type="InterPro" id="IPR020449">
    <property type="entry name" value="Tscrpt_reg_AraC-type_HTH"/>
</dbReference>
<name>A0A9X4ADT7_9BACI</name>
<dbReference type="RefSeq" id="WP_272444902.1">
    <property type="nucleotide sequence ID" value="NZ_JAMQKC010000002.1"/>
</dbReference>
<dbReference type="GO" id="GO:0005737">
    <property type="term" value="C:cytoplasm"/>
    <property type="evidence" value="ECO:0007669"/>
    <property type="project" value="UniProtKB-SubCell"/>
</dbReference>
<dbReference type="PROSITE" id="PS50110">
    <property type="entry name" value="RESPONSE_REGULATORY"/>
    <property type="match status" value="1"/>
</dbReference>
<dbReference type="InterPro" id="IPR041522">
    <property type="entry name" value="CdaR_GGDEF"/>
</dbReference>
<evidence type="ECO:0000256" key="5">
    <source>
        <dbReference type="ARBA" id="ARBA00023015"/>
    </source>
</evidence>
<evidence type="ECO:0000259" key="10">
    <source>
        <dbReference type="PROSITE" id="PS50110"/>
    </source>
</evidence>
<dbReference type="Gene3D" id="3.40.50.2300">
    <property type="match status" value="1"/>
</dbReference>
<dbReference type="PROSITE" id="PS01124">
    <property type="entry name" value="HTH_ARAC_FAMILY_2"/>
    <property type="match status" value="1"/>
</dbReference>
<evidence type="ECO:0000256" key="8">
    <source>
        <dbReference type="PROSITE-ProRule" id="PRU00169"/>
    </source>
</evidence>
<keyword evidence="6" id="KW-0238">DNA-binding</keyword>
<evidence type="ECO:0000313" key="12">
    <source>
        <dbReference type="Proteomes" id="UP001145069"/>
    </source>
</evidence>
<accession>A0A9X4ADT7</accession>
<proteinExistence type="predicted"/>
<evidence type="ECO:0000259" key="9">
    <source>
        <dbReference type="PROSITE" id="PS01124"/>
    </source>
</evidence>
<dbReference type="InterPro" id="IPR018062">
    <property type="entry name" value="HTH_AraC-typ_CS"/>
</dbReference>
<dbReference type="InterPro" id="IPR001789">
    <property type="entry name" value="Sig_transdc_resp-reg_receiver"/>
</dbReference>
<dbReference type="Pfam" id="PF17853">
    <property type="entry name" value="GGDEF_2"/>
    <property type="match status" value="1"/>
</dbReference>
<organism evidence="11 12">
    <name type="scientific">Aquibacillus salsiterrae</name>
    <dbReference type="NCBI Taxonomy" id="2950439"/>
    <lineage>
        <taxon>Bacteria</taxon>
        <taxon>Bacillati</taxon>
        <taxon>Bacillota</taxon>
        <taxon>Bacilli</taxon>
        <taxon>Bacillales</taxon>
        <taxon>Bacillaceae</taxon>
        <taxon>Aquibacillus</taxon>
    </lineage>
</organism>
<dbReference type="CDD" id="cd17536">
    <property type="entry name" value="REC_YesN-like"/>
    <property type="match status" value="1"/>
</dbReference>
<dbReference type="InterPro" id="IPR009057">
    <property type="entry name" value="Homeodomain-like_sf"/>
</dbReference>
<evidence type="ECO:0000256" key="3">
    <source>
        <dbReference type="ARBA" id="ARBA00022553"/>
    </source>
</evidence>
<dbReference type="SMART" id="SM00448">
    <property type="entry name" value="REC"/>
    <property type="match status" value="1"/>
</dbReference>
<evidence type="ECO:0000256" key="4">
    <source>
        <dbReference type="ARBA" id="ARBA00023012"/>
    </source>
</evidence>
<evidence type="ECO:0000256" key="7">
    <source>
        <dbReference type="ARBA" id="ARBA00023163"/>
    </source>
</evidence>
<evidence type="ECO:0000256" key="1">
    <source>
        <dbReference type="ARBA" id="ARBA00004496"/>
    </source>
</evidence>
<dbReference type="SMART" id="SM00342">
    <property type="entry name" value="HTH_ARAC"/>
    <property type="match status" value="1"/>
</dbReference>
<dbReference type="GO" id="GO:0043565">
    <property type="term" value="F:sequence-specific DNA binding"/>
    <property type="evidence" value="ECO:0007669"/>
    <property type="project" value="InterPro"/>
</dbReference>
<keyword evidence="2" id="KW-0963">Cytoplasm</keyword>
<feature type="domain" description="HTH araC/xylS-type" evidence="9">
    <location>
        <begin position="412"/>
        <end position="510"/>
    </location>
</feature>
<dbReference type="SUPFAM" id="SSF46689">
    <property type="entry name" value="Homeodomain-like"/>
    <property type="match status" value="2"/>
</dbReference>
<dbReference type="InterPro" id="IPR018060">
    <property type="entry name" value="HTH_AraC"/>
</dbReference>
<dbReference type="EMBL" id="JAMQKC010000002">
    <property type="protein sequence ID" value="MDC3415927.1"/>
    <property type="molecule type" value="Genomic_DNA"/>
</dbReference>
<evidence type="ECO:0000256" key="6">
    <source>
        <dbReference type="ARBA" id="ARBA00023125"/>
    </source>
</evidence>
<dbReference type="SUPFAM" id="SSF52172">
    <property type="entry name" value="CheY-like"/>
    <property type="match status" value="1"/>
</dbReference>
<dbReference type="PANTHER" id="PTHR42713">
    <property type="entry name" value="HISTIDINE KINASE-RELATED"/>
    <property type="match status" value="1"/>
</dbReference>
<dbReference type="GO" id="GO:0000160">
    <property type="term" value="P:phosphorelay signal transduction system"/>
    <property type="evidence" value="ECO:0007669"/>
    <property type="project" value="UniProtKB-KW"/>
</dbReference>
<keyword evidence="5" id="KW-0805">Transcription regulation</keyword>
<feature type="modified residue" description="4-aspartylphosphate" evidence="8">
    <location>
        <position position="56"/>
    </location>
</feature>
<dbReference type="Pfam" id="PF00072">
    <property type="entry name" value="Response_reg"/>
    <property type="match status" value="1"/>
</dbReference>
<dbReference type="Pfam" id="PF12833">
    <property type="entry name" value="HTH_18"/>
    <property type="match status" value="1"/>
</dbReference>
<reference evidence="11" key="1">
    <citation type="submission" date="2022-06" db="EMBL/GenBank/DDBJ databases">
        <title>Aquibacillus sp. a new bacterium isolated from soil saline samples.</title>
        <authorList>
            <person name="Galisteo C."/>
            <person name="De La Haba R."/>
            <person name="Sanchez-Porro C."/>
            <person name="Ventosa A."/>
        </authorList>
    </citation>
    <scope>NUCLEOTIDE SEQUENCE</scope>
    <source>
        <strain evidence="11">3ASR75-54</strain>
    </source>
</reference>
<keyword evidence="7" id="KW-0804">Transcription</keyword>
<dbReference type="GO" id="GO:0003700">
    <property type="term" value="F:DNA-binding transcription factor activity"/>
    <property type="evidence" value="ECO:0007669"/>
    <property type="project" value="InterPro"/>
</dbReference>
<feature type="domain" description="Response regulatory" evidence="10">
    <location>
        <begin position="4"/>
        <end position="122"/>
    </location>
</feature>
<dbReference type="InterPro" id="IPR011006">
    <property type="entry name" value="CheY-like_superfamily"/>
</dbReference>
<dbReference type="PRINTS" id="PR00032">
    <property type="entry name" value="HTHARAC"/>
</dbReference>
<gene>
    <name evidence="11" type="ORF">NC799_03260</name>
</gene>
<evidence type="ECO:0000313" key="11">
    <source>
        <dbReference type="EMBL" id="MDC3415927.1"/>
    </source>
</evidence>
<dbReference type="Proteomes" id="UP001145069">
    <property type="component" value="Unassembled WGS sequence"/>
</dbReference>
<dbReference type="InterPro" id="IPR051552">
    <property type="entry name" value="HptR"/>
</dbReference>
<sequence>MVYRVFLVDDDRYVRKGLRSLIDWNSCGFEVCAEADNGEDALYYIKNENPDLVITDIRMPVLDGLALIKHTVELTDSSSNFIIISGYSDFSYAQKAVRYGVHDFILKPIDKDELESTLKKVSYKIKKERERNESNEHMIRNSILNDLLTGKMEEAIQKENLEKLRLQQGRLLCYMFFELNKPVSISSFREVVDGVISSNKHSFYIREHSRNGIGLLVTFDPDTNFIGSNGIAEVLQTRLRKEFDTAVTVFVGKTIQDHEELRQSYETAVMALQYKFIEPEENPIIFENIAEKAINYIELDQSFYDAFMEEIEEFNETSIVDTVERMMREFQEKSFSMSAVETSINRVVHEVVTKIKSLDGDESQVTTLPAMLHWEEHPLTHKQIKQLLSDFVLESAELIFELNKNNAKGNIVRIKKYIDTNFRENLTLKGIAKEFYMNPVYMGQLFKNTFGIYFKDYFLQVRMNEAKKMLRQTDMKIYEVAESVGFTNPDYFVIQFEKLVGMSPSKYRNKVKEK</sequence>
<dbReference type="PANTHER" id="PTHR42713:SF3">
    <property type="entry name" value="TRANSCRIPTIONAL REGULATORY PROTEIN HPTR"/>
    <property type="match status" value="1"/>
</dbReference>
<keyword evidence="3 8" id="KW-0597">Phosphoprotein</keyword>
<keyword evidence="4" id="KW-0902">Two-component regulatory system</keyword>
<dbReference type="Gene3D" id="1.10.10.60">
    <property type="entry name" value="Homeodomain-like"/>
    <property type="match status" value="2"/>
</dbReference>
<dbReference type="AlphaFoldDB" id="A0A9X4ADT7"/>
<protein>
    <submittedName>
        <fullName evidence="11">Response regulator transcription factor</fullName>
    </submittedName>
</protein>
<comment type="subcellular location">
    <subcellularLocation>
        <location evidence="1">Cytoplasm</location>
    </subcellularLocation>
</comment>
<dbReference type="PROSITE" id="PS00041">
    <property type="entry name" value="HTH_ARAC_FAMILY_1"/>
    <property type="match status" value="1"/>
</dbReference>